<evidence type="ECO:0000313" key="3">
    <source>
        <dbReference type="Proteomes" id="UP000186309"/>
    </source>
</evidence>
<keyword evidence="3" id="KW-1185">Reference proteome</keyword>
<organism evidence="2 3">
    <name type="scientific">Paludisphaera borealis</name>
    <dbReference type="NCBI Taxonomy" id="1387353"/>
    <lineage>
        <taxon>Bacteria</taxon>
        <taxon>Pseudomonadati</taxon>
        <taxon>Planctomycetota</taxon>
        <taxon>Planctomycetia</taxon>
        <taxon>Isosphaerales</taxon>
        <taxon>Isosphaeraceae</taxon>
        <taxon>Paludisphaera</taxon>
    </lineage>
</organism>
<evidence type="ECO:0000259" key="1">
    <source>
        <dbReference type="Pfam" id="PF12146"/>
    </source>
</evidence>
<dbReference type="OrthoDB" id="556502at2"/>
<dbReference type="Proteomes" id="UP000186309">
    <property type="component" value="Chromosome"/>
</dbReference>
<dbReference type="PANTHER" id="PTHR37946:SF1">
    <property type="entry name" value="SLL1969 PROTEIN"/>
    <property type="match status" value="1"/>
</dbReference>
<dbReference type="InterPro" id="IPR022742">
    <property type="entry name" value="Hydrolase_4"/>
</dbReference>
<accession>A0A1U7CY91</accession>
<feature type="domain" description="Serine aminopeptidase S33" evidence="1">
    <location>
        <begin position="150"/>
        <end position="269"/>
    </location>
</feature>
<sequence>MTNLSVGMAQALVGLGLMLLGTGQGAERRVEVALNDAGSLAVSEVVSALAEATGQTVKPPPADVTLPVRGLPGALGRALLADCLGDEVAITIGPKSVVFVVPETLVESDGRALWKERLERLSARTEEAASRQQRHIMRARESYRPNDPDRPTICLVHGVNSSSGGFVHFIPPLEEAGYGIVVYDYPFNQKLDDSCAQFQADWLAFRNQAGETRPWTILAHSMGALVARSYVEGAGRDAGDVDSLILIAPVNQGAHIARLQPVLQMISGMRAVQGKRTAQALAELSEGVSQSAEDLLPGSPFLKRINRNPPNEAVAYHILAGDRGVLSEDGRKQVEAQVEIVHRNAGVFGSLTRLATGELGPVLDELTDGAGDGCVALARTRLPGAPEPVVLHANHAELIRAPLLFADPGPVVSMPQILEWMKADRARGGLGGR</sequence>
<dbReference type="Gene3D" id="3.40.50.1820">
    <property type="entry name" value="alpha/beta hydrolase"/>
    <property type="match status" value="1"/>
</dbReference>
<dbReference type="PANTHER" id="PTHR37946">
    <property type="entry name" value="SLL1969 PROTEIN"/>
    <property type="match status" value="1"/>
</dbReference>
<dbReference type="Pfam" id="PF12146">
    <property type="entry name" value="Hydrolase_4"/>
    <property type="match status" value="1"/>
</dbReference>
<proteinExistence type="predicted"/>
<dbReference type="RefSeq" id="WP_099092041.1">
    <property type="nucleotide sequence ID" value="NZ_CP019082.1"/>
</dbReference>
<dbReference type="InterPro" id="IPR029058">
    <property type="entry name" value="AB_hydrolase_fold"/>
</dbReference>
<name>A0A1U7CY91_9BACT</name>
<dbReference type="STRING" id="1387353.BSF38_05504"/>
<dbReference type="SUPFAM" id="SSF53474">
    <property type="entry name" value="alpha/beta-Hydrolases"/>
    <property type="match status" value="1"/>
</dbReference>
<dbReference type="EMBL" id="CP019082">
    <property type="protein sequence ID" value="APW63917.1"/>
    <property type="molecule type" value="Genomic_DNA"/>
</dbReference>
<dbReference type="KEGG" id="pbor:BSF38_05504"/>
<protein>
    <recommendedName>
        <fullName evidence="1">Serine aminopeptidase S33 domain-containing protein</fullName>
    </recommendedName>
</protein>
<gene>
    <name evidence="2" type="ORF">BSF38_05504</name>
</gene>
<dbReference type="AlphaFoldDB" id="A0A1U7CY91"/>
<reference evidence="3" key="1">
    <citation type="submission" date="2016-12" db="EMBL/GenBank/DDBJ databases">
        <title>Comparative genomics of four Isosphaeraceae planctomycetes: a common pool of plasmids and glycoside hydrolase genes.</title>
        <authorList>
            <person name="Ivanova A."/>
        </authorList>
    </citation>
    <scope>NUCLEOTIDE SEQUENCE [LARGE SCALE GENOMIC DNA]</scope>
    <source>
        <strain evidence="3">PX4</strain>
    </source>
</reference>
<evidence type="ECO:0000313" key="2">
    <source>
        <dbReference type="EMBL" id="APW63917.1"/>
    </source>
</evidence>